<protein>
    <recommendedName>
        <fullName evidence="3">Integrase</fullName>
    </recommendedName>
</protein>
<evidence type="ECO:0008006" key="3">
    <source>
        <dbReference type="Google" id="ProtNLM"/>
    </source>
</evidence>
<sequence length="53" mass="6154">MKHIQEALGHRSMQIPSDVYSHVSKNIESDSIVKFENHTKKIIWGAEKVYKTN</sequence>
<proteinExistence type="predicted"/>
<evidence type="ECO:0000313" key="1">
    <source>
        <dbReference type="EMBL" id="NMO77655.1"/>
    </source>
</evidence>
<dbReference type="EMBL" id="JABBPK010000001">
    <property type="protein sequence ID" value="NMO77655.1"/>
    <property type="molecule type" value="Genomic_DNA"/>
</dbReference>
<keyword evidence="2" id="KW-1185">Reference proteome</keyword>
<gene>
    <name evidence="1" type="ORF">HHU08_11680</name>
</gene>
<dbReference type="Proteomes" id="UP000588491">
    <property type="component" value="Unassembled WGS sequence"/>
</dbReference>
<comment type="caution">
    <text evidence="1">The sequence shown here is derived from an EMBL/GenBank/DDBJ whole genome shotgun (WGS) entry which is preliminary data.</text>
</comment>
<name>A0A7Y0K9H6_9BACI</name>
<accession>A0A7Y0K9H6</accession>
<dbReference type="RefSeq" id="WP_169188526.1">
    <property type="nucleotide sequence ID" value="NZ_JABBPK010000001.1"/>
</dbReference>
<evidence type="ECO:0000313" key="2">
    <source>
        <dbReference type="Proteomes" id="UP000588491"/>
    </source>
</evidence>
<organism evidence="1 2">
    <name type="scientific">Niallia alba</name>
    <dbReference type="NCBI Taxonomy" id="2729105"/>
    <lineage>
        <taxon>Bacteria</taxon>
        <taxon>Bacillati</taxon>
        <taxon>Bacillota</taxon>
        <taxon>Bacilli</taxon>
        <taxon>Bacillales</taxon>
        <taxon>Bacillaceae</taxon>
        <taxon>Niallia</taxon>
    </lineage>
</organism>
<dbReference type="AlphaFoldDB" id="A0A7Y0K9H6"/>
<reference evidence="1 2" key="1">
    <citation type="submission" date="2020-04" db="EMBL/GenBank/DDBJ databases">
        <title>Bacillus sp. UniB3 isolated from commercial digestive syrup.</title>
        <authorList>
            <person name="Thorat V."/>
            <person name="Kirdat K."/>
            <person name="Tiwarekar B."/>
            <person name="Yadav A."/>
        </authorList>
    </citation>
    <scope>NUCLEOTIDE SEQUENCE [LARGE SCALE GENOMIC DNA]</scope>
    <source>
        <strain evidence="1 2">UniB3</strain>
    </source>
</reference>